<accession>A0A285N9T4</accession>
<dbReference type="InterPro" id="IPR023168">
    <property type="entry name" value="GatB_Yqey_C_2"/>
</dbReference>
<dbReference type="InterPro" id="IPR003789">
    <property type="entry name" value="Asn/Gln_tRNA_amidoTrase-B-like"/>
</dbReference>
<evidence type="ECO:0000313" key="2">
    <source>
        <dbReference type="Proteomes" id="UP000219036"/>
    </source>
</evidence>
<protein>
    <recommendedName>
        <fullName evidence="3">GatB/YqeY domain-containing protein</fullName>
    </recommendedName>
</protein>
<dbReference type="InterPro" id="IPR042184">
    <property type="entry name" value="YqeY/Aim41_N"/>
</dbReference>
<reference evidence="2" key="1">
    <citation type="submission" date="2017-09" db="EMBL/GenBank/DDBJ databases">
        <authorList>
            <person name="Varghese N."/>
            <person name="Submissions S."/>
        </authorList>
    </citation>
    <scope>NUCLEOTIDE SEQUENCE [LARGE SCALE GENOMIC DNA]</scope>
    <source>
        <strain evidence="2">DSM 15103</strain>
    </source>
</reference>
<gene>
    <name evidence="1" type="ORF">SAMN06265182_0614</name>
</gene>
<dbReference type="PANTHER" id="PTHR28055">
    <property type="entry name" value="ALTERED INHERITANCE OF MITOCHONDRIA PROTEIN 41, MITOCHONDRIAL"/>
    <property type="match status" value="1"/>
</dbReference>
<dbReference type="AlphaFoldDB" id="A0A285N9T4"/>
<dbReference type="GO" id="GO:0016884">
    <property type="term" value="F:carbon-nitrogen ligase activity, with glutamine as amido-N-donor"/>
    <property type="evidence" value="ECO:0007669"/>
    <property type="project" value="InterPro"/>
</dbReference>
<dbReference type="Gene3D" id="1.10.1510.10">
    <property type="entry name" value="Uncharacterised protein YqeY/AIM41 PF09424, N-terminal domain"/>
    <property type="match status" value="1"/>
</dbReference>
<dbReference type="SUPFAM" id="SSF89095">
    <property type="entry name" value="GatB/YqeY motif"/>
    <property type="match status" value="1"/>
</dbReference>
<proteinExistence type="predicted"/>
<evidence type="ECO:0008006" key="3">
    <source>
        <dbReference type="Google" id="ProtNLM"/>
    </source>
</evidence>
<keyword evidence="2" id="KW-1185">Reference proteome</keyword>
<dbReference type="Pfam" id="PF09424">
    <property type="entry name" value="YqeY"/>
    <property type="match status" value="1"/>
</dbReference>
<dbReference type="Proteomes" id="UP000219036">
    <property type="component" value="Unassembled WGS sequence"/>
</dbReference>
<dbReference type="PANTHER" id="PTHR28055:SF1">
    <property type="entry name" value="ALTERED INHERITANCE OF MITOCHONDRIA PROTEIN 41, MITOCHONDRIAL"/>
    <property type="match status" value="1"/>
</dbReference>
<sequence>MAELLKKLQEDMKTAMKSGDKDRLSVIRMLISEIKKVQIDKKKELSDEEIIDVLQRYAKQRKESIKQYREAGREDLAQKEEFELKVVQEFLPQPLSEEEIEKIVDETIAQLGASSMKDMGKVMKAVMEKVKGRADGSTVSGIVKKKLS</sequence>
<name>A0A285N9T4_9AQUI</name>
<evidence type="ECO:0000313" key="1">
    <source>
        <dbReference type="EMBL" id="SNZ06252.1"/>
    </source>
</evidence>
<organism evidence="1 2">
    <name type="scientific">Persephonella hydrogeniphila</name>
    <dbReference type="NCBI Taxonomy" id="198703"/>
    <lineage>
        <taxon>Bacteria</taxon>
        <taxon>Pseudomonadati</taxon>
        <taxon>Aquificota</taxon>
        <taxon>Aquificia</taxon>
        <taxon>Aquificales</taxon>
        <taxon>Hydrogenothermaceae</taxon>
        <taxon>Persephonella</taxon>
    </lineage>
</organism>
<dbReference type="Gene3D" id="1.10.10.410">
    <property type="match status" value="1"/>
</dbReference>
<dbReference type="RefSeq" id="WP_096999802.1">
    <property type="nucleotide sequence ID" value="NZ_OBEI01000002.1"/>
</dbReference>
<dbReference type="InterPro" id="IPR019004">
    <property type="entry name" value="YqeY/Aim41"/>
</dbReference>
<dbReference type="OrthoDB" id="9794041at2"/>
<dbReference type="EMBL" id="OBEI01000002">
    <property type="protein sequence ID" value="SNZ06252.1"/>
    <property type="molecule type" value="Genomic_DNA"/>
</dbReference>